<evidence type="ECO:0000256" key="2">
    <source>
        <dbReference type="ARBA" id="ARBA00012513"/>
    </source>
</evidence>
<evidence type="ECO:0000256" key="9">
    <source>
        <dbReference type="ARBA" id="ARBA00022989"/>
    </source>
</evidence>
<keyword evidence="5" id="KW-0812">Transmembrane</keyword>
<keyword evidence="6" id="KW-0547">Nucleotide-binding</keyword>
<dbReference type="GO" id="GO:0004674">
    <property type="term" value="F:protein serine/threonine kinase activity"/>
    <property type="evidence" value="ECO:0007669"/>
    <property type="project" value="UniProtKB-EC"/>
</dbReference>
<keyword evidence="3" id="KW-0597">Phosphoprotein</keyword>
<dbReference type="PANTHER" id="PTHR47984:SF39">
    <property type="entry name" value="PROTEIN KINASE DOMAIN-CONTAINING PROTEIN"/>
    <property type="match status" value="1"/>
</dbReference>
<organism evidence="12 13">
    <name type="scientific">Nyssa sinensis</name>
    <dbReference type="NCBI Taxonomy" id="561372"/>
    <lineage>
        <taxon>Eukaryota</taxon>
        <taxon>Viridiplantae</taxon>
        <taxon>Streptophyta</taxon>
        <taxon>Embryophyta</taxon>
        <taxon>Tracheophyta</taxon>
        <taxon>Spermatophyta</taxon>
        <taxon>Magnoliopsida</taxon>
        <taxon>eudicotyledons</taxon>
        <taxon>Gunneridae</taxon>
        <taxon>Pentapetalae</taxon>
        <taxon>asterids</taxon>
        <taxon>Cornales</taxon>
        <taxon>Nyssaceae</taxon>
        <taxon>Nyssa</taxon>
    </lineage>
</organism>
<gene>
    <name evidence="12" type="ORF">F0562_031193</name>
</gene>
<dbReference type="GO" id="GO:0016020">
    <property type="term" value="C:membrane"/>
    <property type="evidence" value="ECO:0007669"/>
    <property type="project" value="UniProtKB-SubCell"/>
</dbReference>
<evidence type="ECO:0000256" key="4">
    <source>
        <dbReference type="ARBA" id="ARBA00022679"/>
    </source>
</evidence>
<reference evidence="12 13" key="1">
    <citation type="submission" date="2019-09" db="EMBL/GenBank/DDBJ databases">
        <title>A chromosome-level genome assembly of the Chinese tupelo Nyssa sinensis.</title>
        <authorList>
            <person name="Yang X."/>
            <person name="Kang M."/>
            <person name="Yang Y."/>
            <person name="Xiong H."/>
            <person name="Wang M."/>
            <person name="Zhang Z."/>
            <person name="Wang Z."/>
            <person name="Wu H."/>
            <person name="Ma T."/>
            <person name="Liu J."/>
            <person name="Xi Z."/>
        </authorList>
    </citation>
    <scope>NUCLEOTIDE SEQUENCE [LARGE SCALE GENOMIC DNA]</scope>
    <source>
        <strain evidence="12">J267</strain>
        <tissue evidence="12">Leaf</tissue>
    </source>
</reference>
<dbReference type="InterPro" id="IPR011009">
    <property type="entry name" value="Kinase-like_dom_sf"/>
</dbReference>
<evidence type="ECO:0000259" key="11">
    <source>
        <dbReference type="Pfam" id="PF07714"/>
    </source>
</evidence>
<dbReference type="Pfam" id="PF07714">
    <property type="entry name" value="PK_Tyr_Ser-Thr"/>
    <property type="match status" value="1"/>
</dbReference>
<evidence type="ECO:0000256" key="8">
    <source>
        <dbReference type="ARBA" id="ARBA00022840"/>
    </source>
</evidence>
<dbReference type="EMBL" id="CM018041">
    <property type="protein sequence ID" value="KAA8533676.1"/>
    <property type="molecule type" value="Genomic_DNA"/>
</dbReference>
<evidence type="ECO:0000256" key="5">
    <source>
        <dbReference type="ARBA" id="ARBA00022692"/>
    </source>
</evidence>
<evidence type="ECO:0000256" key="1">
    <source>
        <dbReference type="ARBA" id="ARBA00004167"/>
    </source>
</evidence>
<keyword evidence="7" id="KW-0418">Kinase</keyword>
<sequence length="100" mass="11031">MGHVTTLMGMSGYMAPEYAATGVLNDKSDAYSFGILIMEIISGKASIDYSGTEIEAVYLIDWLKSMVANQKFDSIVDPKLPKLPLLKELKRILLIRSSLC</sequence>
<evidence type="ECO:0000256" key="10">
    <source>
        <dbReference type="ARBA" id="ARBA00023136"/>
    </source>
</evidence>
<dbReference type="Proteomes" id="UP000325577">
    <property type="component" value="Linkage Group LG18"/>
</dbReference>
<dbReference type="EC" id="2.7.11.1" evidence="2"/>
<keyword evidence="8" id="KW-0067">ATP-binding</keyword>
<proteinExistence type="predicted"/>
<keyword evidence="9" id="KW-1133">Transmembrane helix</keyword>
<protein>
    <recommendedName>
        <fullName evidence="2">non-specific serine/threonine protein kinase</fullName>
        <ecNumber evidence="2">2.7.11.1</ecNumber>
    </recommendedName>
</protein>
<keyword evidence="4" id="KW-0808">Transferase</keyword>
<feature type="domain" description="Serine-threonine/tyrosine-protein kinase catalytic" evidence="11">
    <location>
        <begin position="13"/>
        <end position="52"/>
    </location>
</feature>
<dbReference type="PANTHER" id="PTHR47984">
    <property type="entry name" value="OS01G0323000 PROTEIN"/>
    <property type="match status" value="1"/>
</dbReference>
<evidence type="ECO:0000256" key="3">
    <source>
        <dbReference type="ARBA" id="ARBA00022553"/>
    </source>
</evidence>
<dbReference type="AlphaFoldDB" id="A0A5J5AUV7"/>
<accession>A0A5J5AUV7</accession>
<dbReference type="InterPro" id="IPR052232">
    <property type="entry name" value="RLK_Ser/Thr-Kinase"/>
</dbReference>
<dbReference type="GO" id="GO:0005524">
    <property type="term" value="F:ATP binding"/>
    <property type="evidence" value="ECO:0007669"/>
    <property type="project" value="UniProtKB-KW"/>
</dbReference>
<evidence type="ECO:0000256" key="6">
    <source>
        <dbReference type="ARBA" id="ARBA00022741"/>
    </source>
</evidence>
<evidence type="ECO:0000313" key="12">
    <source>
        <dbReference type="EMBL" id="KAA8533676.1"/>
    </source>
</evidence>
<keyword evidence="10" id="KW-0472">Membrane</keyword>
<evidence type="ECO:0000256" key="7">
    <source>
        <dbReference type="ARBA" id="ARBA00022777"/>
    </source>
</evidence>
<name>A0A5J5AUV7_9ASTE</name>
<evidence type="ECO:0000313" key="13">
    <source>
        <dbReference type="Proteomes" id="UP000325577"/>
    </source>
</evidence>
<dbReference type="OrthoDB" id="688481at2759"/>
<dbReference type="Gene3D" id="1.10.510.10">
    <property type="entry name" value="Transferase(Phosphotransferase) domain 1"/>
    <property type="match status" value="1"/>
</dbReference>
<comment type="subcellular location">
    <subcellularLocation>
        <location evidence="1">Membrane</location>
        <topology evidence="1">Single-pass membrane protein</topology>
    </subcellularLocation>
</comment>
<keyword evidence="13" id="KW-1185">Reference proteome</keyword>
<dbReference type="SUPFAM" id="SSF56112">
    <property type="entry name" value="Protein kinase-like (PK-like)"/>
    <property type="match status" value="1"/>
</dbReference>
<dbReference type="InterPro" id="IPR001245">
    <property type="entry name" value="Ser-Thr/Tyr_kinase_cat_dom"/>
</dbReference>